<name>A0A2P2PSG1_RHIMU</name>
<dbReference type="EMBL" id="GGEC01077105">
    <property type="protein sequence ID" value="MBX57589.1"/>
    <property type="molecule type" value="Transcribed_RNA"/>
</dbReference>
<reference evidence="1" key="1">
    <citation type="submission" date="2018-02" db="EMBL/GenBank/DDBJ databases">
        <title>Rhizophora mucronata_Transcriptome.</title>
        <authorList>
            <person name="Meera S.P."/>
            <person name="Sreeshan A."/>
            <person name="Augustine A."/>
        </authorList>
    </citation>
    <scope>NUCLEOTIDE SEQUENCE</scope>
    <source>
        <tissue evidence="1">Leaf</tissue>
    </source>
</reference>
<dbReference type="AlphaFoldDB" id="A0A2P2PSG1"/>
<evidence type="ECO:0000313" key="1">
    <source>
        <dbReference type="EMBL" id="MBX57589.1"/>
    </source>
</evidence>
<sequence length="38" mass="4524">MRSRSPRKLDPVQHEFSRRHLMCNCLLHKGVETVLCVF</sequence>
<organism evidence="1">
    <name type="scientific">Rhizophora mucronata</name>
    <name type="common">Asiatic mangrove</name>
    <dbReference type="NCBI Taxonomy" id="61149"/>
    <lineage>
        <taxon>Eukaryota</taxon>
        <taxon>Viridiplantae</taxon>
        <taxon>Streptophyta</taxon>
        <taxon>Embryophyta</taxon>
        <taxon>Tracheophyta</taxon>
        <taxon>Spermatophyta</taxon>
        <taxon>Magnoliopsida</taxon>
        <taxon>eudicotyledons</taxon>
        <taxon>Gunneridae</taxon>
        <taxon>Pentapetalae</taxon>
        <taxon>rosids</taxon>
        <taxon>fabids</taxon>
        <taxon>Malpighiales</taxon>
        <taxon>Rhizophoraceae</taxon>
        <taxon>Rhizophora</taxon>
    </lineage>
</organism>
<proteinExistence type="predicted"/>
<accession>A0A2P2PSG1</accession>
<protein>
    <submittedName>
        <fullName evidence="1">Uncharacterized protein</fullName>
    </submittedName>
</protein>